<dbReference type="InterPro" id="IPR000073">
    <property type="entry name" value="AB_hydrolase_1"/>
</dbReference>
<keyword evidence="4" id="KW-0560">Oxidoreductase</keyword>
<evidence type="ECO:0000259" key="2">
    <source>
        <dbReference type="Pfam" id="PF00561"/>
    </source>
</evidence>
<feature type="domain" description="AB hydrolase-1" evidence="2">
    <location>
        <begin position="42"/>
        <end position="249"/>
    </location>
</feature>
<dbReference type="GO" id="GO:0047570">
    <property type="term" value="F:3-oxoadipate enol-lactonase activity"/>
    <property type="evidence" value="ECO:0007669"/>
    <property type="project" value="UniProtKB-EC"/>
</dbReference>
<gene>
    <name evidence="4" type="primary">bpoC</name>
    <name evidence="3" type="ORF">Lstg_2911</name>
    <name evidence="4" type="ORF">NCTC11991_02481</name>
</gene>
<dbReference type="SUPFAM" id="SSF53474">
    <property type="entry name" value="alpha/beta-Hydrolases"/>
    <property type="match status" value="1"/>
</dbReference>
<dbReference type="EMBL" id="LNYZ01000030">
    <property type="protein sequence ID" value="KTD71703.1"/>
    <property type="molecule type" value="Genomic_DNA"/>
</dbReference>
<sequence>MPTIKVNDINVYYEQTGSGPDLVFISGLSVDHTMWDLKYFTNDFRVLTFDNRGVGQTDTPDAPYSMEGFMKDTVSLCQTLGIKKAHFVGHSMGGHIVQYIAATYPELVDKAIIACSEHEFSIISYLATKLQIDLRQYHVPKKILIENYLPVLFSIDYLNLSENRDKFIQTTLNNPYPQTDKGYIAQVEAIRKHNTINLLPKIKSPTLVIGCDQDLLTPHENSIFLQNHIPGAKLITIKNCGHAPFIEKPDEFFNLILSFLKNK</sequence>
<proteinExistence type="predicted"/>
<dbReference type="EMBL" id="UGOY01000001">
    <property type="protein sequence ID" value="STY23871.1"/>
    <property type="molecule type" value="Genomic_DNA"/>
</dbReference>
<dbReference type="PANTHER" id="PTHR43798">
    <property type="entry name" value="MONOACYLGLYCEROL LIPASE"/>
    <property type="match status" value="1"/>
</dbReference>
<dbReference type="InterPro" id="IPR029058">
    <property type="entry name" value="AB_hydrolase_fold"/>
</dbReference>
<reference evidence="3 5" key="1">
    <citation type="submission" date="2015-11" db="EMBL/GenBank/DDBJ databases">
        <title>Genomic analysis of 38 Legionella species identifies large and diverse effector repertoires.</title>
        <authorList>
            <person name="Burstein D."/>
            <person name="Amaro F."/>
            <person name="Zusman T."/>
            <person name="Lifshitz Z."/>
            <person name="Cohen O."/>
            <person name="Gilbert J.A."/>
            <person name="Pupko T."/>
            <person name="Shuman H.A."/>
            <person name="Segal G."/>
        </authorList>
    </citation>
    <scope>NUCLEOTIDE SEQUENCE [LARGE SCALE GENOMIC DNA]</scope>
    <source>
        <strain evidence="3 5">SC-18-C9</strain>
    </source>
</reference>
<evidence type="ECO:0000313" key="3">
    <source>
        <dbReference type="EMBL" id="KTD71703.1"/>
    </source>
</evidence>
<evidence type="ECO:0000313" key="5">
    <source>
        <dbReference type="Proteomes" id="UP000054820"/>
    </source>
</evidence>
<dbReference type="InterPro" id="IPR050266">
    <property type="entry name" value="AB_hydrolase_sf"/>
</dbReference>
<name>A0A378LID2_9GAMM</name>
<dbReference type="Pfam" id="PF00561">
    <property type="entry name" value="Abhydrolase_1"/>
    <property type="match status" value="1"/>
</dbReference>
<evidence type="ECO:0000313" key="6">
    <source>
        <dbReference type="Proteomes" id="UP000255110"/>
    </source>
</evidence>
<dbReference type="GO" id="GO:0016020">
    <property type="term" value="C:membrane"/>
    <property type="evidence" value="ECO:0007669"/>
    <property type="project" value="TreeGrafter"/>
</dbReference>
<keyword evidence="4" id="KW-0575">Peroxidase</keyword>
<dbReference type="GO" id="GO:0019806">
    <property type="term" value="F:bromide peroxidase activity"/>
    <property type="evidence" value="ECO:0007669"/>
    <property type="project" value="UniProtKB-EC"/>
</dbReference>
<dbReference type="PANTHER" id="PTHR43798:SF31">
    <property type="entry name" value="AB HYDROLASE SUPERFAMILY PROTEIN YCLE"/>
    <property type="match status" value="1"/>
</dbReference>
<dbReference type="Gene3D" id="3.40.50.1820">
    <property type="entry name" value="alpha/beta hydrolase"/>
    <property type="match status" value="1"/>
</dbReference>
<evidence type="ECO:0000256" key="1">
    <source>
        <dbReference type="ARBA" id="ARBA00022801"/>
    </source>
</evidence>
<dbReference type="PRINTS" id="PR00111">
    <property type="entry name" value="ABHYDROLASE"/>
</dbReference>
<dbReference type="RefSeq" id="WP_058478425.1">
    <property type="nucleotide sequence ID" value="NZ_UGOY01000001.1"/>
</dbReference>
<dbReference type="Proteomes" id="UP000054820">
    <property type="component" value="Unassembled WGS sequence"/>
</dbReference>
<accession>A0A378LID2</accession>
<organism evidence="4 6">
    <name type="scientific">Legionella steigerwaltii</name>
    <dbReference type="NCBI Taxonomy" id="460"/>
    <lineage>
        <taxon>Bacteria</taxon>
        <taxon>Pseudomonadati</taxon>
        <taxon>Pseudomonadota</taxon>
        <taxon>Gammaproteobacteria</taxon>
        <taxon>Legionellales</taxon>
        <taxon>Legionellaceae</taxon>
        <taxon>Legionella</taxon>
    </lineage>
</organism>
<dbReference type="EC" id="1.11.1.18" evidence="4"/>
<dbReference type="OrthoDB" id="7057597at2"/>
<dbReference type="AlphaFoldDB" id="A0A378LID2"/>
<keyword evidence="5" id="KW-1185">Reference proteome</keyword>
<reference evidence="4 6" key="2">
    <citation type="submission" date="2018-06" db="EMBL/GenBank/DDBJ databases">
        <authorList>
            <consortium name="Pathogen Informatics"/>
            <person name="Doyle S."/>
        </authorList>
    </citation>
    <scope>NUCLEOTIDE SEQUENCE [LARGE SCALE GENOMIC DNA]</scope>
    <source>
        <strain evidence="4 6">NCTC11991</strain>
    </source>
</reference>
<evidence type="ECO:0000313" key="4">
    <source>
        <dbReference type="EMBL" id="STY23871.1"/>
    </source>
</evidence>
<protein>
    <submittedName>
        <fullName evidence="4">Alpha/beta hydrolase</fullName>
        <ecNumber evidence="4">1.11.1.18</ecNumber>
        <ecNumber evidence="4">3.1.1.24</ecNumber>
    </submittedName>
</protein>
<dbReference type="STRING" id="460.Lstg_2911"/>
<dbReference type="Proteomes" id="UP000255110">
    <property type="component" value="Unassembled WGS sequence"/>
</dbReference>
<dbReference type="EC" id="3.1.1.24" evidence="4"/>
<keyword evidence="1 4" id="KW-0378">Hydrolase</keyword>